<feature type="signal peptide" evidence="1">
    <location>
        <begin position="1"/>
        <end position="21"/>
    </location>
</feature>
<evidence type="ECO:0000313" key="2">
    <source>
        <dbReference type="EMBL" id="UYQ93324.1"/>
    </source>
</evidence>
<dbReference type="Proteomes" id="UP001162741">
    <property type="component" value="Chromosome"/>
</dbReference>
<dbReference type="EMBL" id="CP107006">
    <property type="protein sequence ID" value="UYQ93324.1"/>
    <property type="molecule type" value="Genomic_DNA"/>
</dbReference>
<accession>A0ABY6J566</accession>
<organism evidence="2 3">
    <name type="scientific">Chitinophaga horti</name>
    <dbReference type="NCBI Taxonomy" id="2920382"/>
    <lineage>
        <taxon>Bacteria</taxon>
        <taxon>Pseudomonadati</taxon>
        <taxon>Bacteroidota</taxon>
        <taxon>Chitinophagia</taxon>
        <taxon>Chitinophagales</taxon>
        <taxon>Chitinophagaceae</taxon>
        <taxon>Chitinophaga</taxon>
    </lineage>
</organism>
<proteinExistence type="predicted"/>
<evidence type="ECO:0000313" key="3">
    <source>
        <dbReference type="Proteomes" id="UP001162741"/>
    </source>
</evidence>
<protein>
    <submittedName>
        <fullName evidence="2">Uncharacterized protein</fullName>
    </submittedName>
</protein>
<gene>
    <name evidence="2" type="ORF">MKQ68_24890</name>
</gene>
<keyword evidence="3" id="KW-1185">Reference proteome</keyword>
<evidence type="ECO:0000256" key="1">
    <source>
        <dbReference type="SAM" id="SignalP"/>
    </source>
</evidence>
<feature type="chain" id="PRO_5046604669" evidence="1">
    <location>
        <begin position="22"/>
        <end position="509"/>
    </location>
</feature>
<sequence>MRSLFRLQLVALLLFAGTVSAQKVTYSEPERDDYKTTEFEILGKIGGNILVYKADRGDYNISVYDNAMQLKDRVKYDFLPKKLITVDFVGYANKALMIYQFQRRDVVYSFCARINPDGQFDKAPIMVDSTHIGNYTKDNKVYSVEVSEDKSRIMVYKINQDKEDNHVFYTFLYDSAFALVNNSRLSLPMESKKSFLSNFNLTNEGDLVFTKLERTTNRDYILNGNLVLKRPTIDSFEVVPFELKNVMLDEVKMKLDNPDKQVLITAFYYKQKRGNVEGLYINRMDYANRKLMMEKISPFSNELKGSARGESSTAAAFNDYFIRKIVNTSDNGFLLTAESYYTSSRYQPWNRWNYLYGGGYPYGGGWGGYSPYYSPYSGYYNPMYWNDQQGTRYHYDNVAVLSYNADGELSWSNFVNKEQFDDGADLYLSYMLVNVGSELRFLFNTLDRRNYVLTENAIGPDGKINRMPTLRNLDKGFIWMPRYGKQIGARTVVIPTIYRNYICFAKIEF</sequence>
<keyword evidence="1" id="KW-0732">Signal</keyword>
<reference evidence="2" key="1">
    <citation type="submission" date="2022-10" db="EMBL/GenBank/DDBJ databases">
        <title>Chitinophaga sp. nov., isolated from soil.</title>
        <authorList>
            <person name="Jeon C.O."/>
        </authorList>
    </citation>
    <scope>NUCLEOTIDE SEQUENCE</scope>
    <source>
        <strain evidence="2">R8</strain>
    </source>
</reference>
<dbReference type="RefSeq" id="WP_264281426.1">
    <property type="nucleotide sequence ID" value="NZ_CP107006.1"/>
</dbReference>
<name>A0ABY6J566_9BACT</name>